<keyword evidence="4" id="KW-1185">Reference proteome</keyword>
<feature type="region of interest" description="Disordered" evidence="1">
    <location>
        <begin position="22"/>
        <end position="235"/>
    </location>
</feature>
<accession>A0ABT9NE39</accession>
<dbReference type="Proteomes" id="UP001243212">
    <property type="component" value="Unassembled WGS sequence"/>
</dbReference>
<comment type="caution">
    <text evidence="3">The sequence shown here is derived from an EMBL/GenBank/DDBJ whole genome shotgun (WGS) entry which is preliminary data.</text>
</comment>
<dbReference type="RefSeq" id="WP_307681926.1">
    <property type="nucleotide sequence ID" value="NZ_JAUSQX010000001.1"/>
</dbReference>
<protein>
    <submittedName>
        <fullName evidence="3">Uncharacterized protein</fullName>
    </submittedName>
</protein>
<feature type="compositionally biased region" description="Basic and acidic residues" evidence="1">
    <location>
        <begin position="32"/>
        <end position="54"/>
    </location>
</feature>
<feature type="compositionally biased region" description="Acidic residues" evidence="1">
    <location>
        <begin position="152"/>
        <end position="161"/>
    </location>
</feature>
<reference evidence="3 4" key="1">
    <citation type="submission" date="2023-07" db="EMBL/GenBank/DDBJ databases">
        <title>Sequencing the genomes of 1000 actinobacteria strains.</title>
        <authorList>
            <person name="Klenk H.-P."/>
        </authorList>
    </citation>
    <scope>NUCLEOTIDE SEQUENCE [LARGE SCALE GENOMIC DNA]</scope>
    <source>
        <strain evidence="3 4">DSM 17163</strain>
    </source>
</reference>
<feature type="compositionally biased region" description="Polar residues" evidence="1">
    <location>
        <begin position="78"/>
        <end position="88"/>
    </location>
</feature>
<dbReference type="EMBL" id="JAUSQX010000001">
    <property type="protein sequence ID" value="MDP9805658.1"/>
    <property type="molecule type" value="Genomic_DNA"/>
</dbReference>
<keyword evidence="2" id="KW-1133">Transmembrane helix</keyword>
<gene>
    <name evidence="3" type="ORF">J2S70_000240</name>
</gene>
<feature type="compositionally biased region" description="Basic and acidic residues" evidence="1">
    <location>
        <begin position="116"/>
        <end position="127"/>
    </location>
</feature>
<sequence>MSETPRLSRRELRELGKLEALPADEVTLTETAELRLRRPSRKELREAAEREKLENNVSETAQESSDEITPAAEVQDAVEQTDQQSETDVTQEEPSDLSTSKANESADGDESSPESQQRKSVFERFEEYTDGAQIQSGDHAVVASREHAQIESADDQEIDEDSPLRERFLAMTRKDGQGSGGQSGAAGATNEVEIAEPVSAEPSDAEPGDAEPFADTAPSTAASENTEDETLDDYEDIEVESPKRQWLVPVLVIVLGLLVGYLAGSWITKNYLSDSEPPQASETTMLL</sequence>
<evidence type="ECO:0000313" key="4">
    <source>
        <dbReference type="Proteomes" id="UP001243212"/>
    </source>
</evidence>
<evidence type="ECO:0000256" key="1">
    <source>
        <dbReference type="SAM" id="MobiDB-lite"/>
    </source>
</evidence>
<evidence type="ECO:0000313" key="3">
    <source>
        <dbReference type="EMBL" id="MDP9805658.1"/>
    </source>
</evidence>
<proteinExistence type="predicted"/>
<name>A0ABT9NE39_9ACTO</name>
<keyword evidence="2" id="KW-0812">Transmembrane</keyword>
<feature type="compositionally biased region" description="Basic and acidic residues" evidence="1">
    <location>
        <begin position="162"/>
        <end position="176"/>
    </location>
</feature>
<organism evidence="3 4">
    <name type="scientific">Trueperella bonasi</name>
    <dbReference type="NCBI Taxonomy" id="312286"/>
    <lineage>
        <taxon>Bacteria</taxon>
        <taxon>Bacillati</taxon>
        <taxon>Actinomycetota</taxon>
        <taxon>Actinomycetes</taxon>
        <taxon>Actinomycetales</taxon>
        <taxon>Actinomycetaceae</taxon>
        <taxon>Trueperella</taxon>
    </lineage>
</organism>
<evidence type="ECO:0000256" key="2">
    <source>
        <dbReference type="SAM" id="Phobius"/>
    </source>
</evidence>
<keyword evidence="2" id="KW-0472">Membrane</keyword>
<feature type="compositionally biased region" description="Acidic residues" evidence="1">
    <location>
        <begin position="225"/>
        <end position="235"/>
    </location>
</feature>
<feature type="transmembrane region" description="Helical" evidence="2">
    <location>
        <begin position="246"/>
        <end position="267"/>
    </location>
</feature>